<name>A0A2S4JX37_9SPIO</name>
<evidence type="ECO:0000259" key="4">
    <source>
        <dbReference type="Pfam" id="PF02230"/>
    </source>
</evidence>
<evidence type="ECO:0000256" key="3">
    <source>
        <dbReference type="SAM" id="MobiDB-lite"/>
    </source>
</evidence>
<feature type="region of interest" description="Disordered" evidence="3">
    <location>
        <begin position="1"/>
        <end position="27"/>
    </location>
</feature>
<dbReference type="Pfam" id="PF02230">
    <property type="entry name" value="Abhydrolase_2"/>
    <property type="match status" value="1"/>
</dbReference>
<dbReference type="InterPro" id="IPR029058">
    <property type="entry name" value="AB_hydrolase_fold"/>
</dbReference>
<comment type="similarity">
    <text evidence="1">Belongs to the AB hydrolase superfamily. AB hydrolase 2 family.</text>
</comment>
<dbReference type="Proteomes" id="UP000237350">
    <property type="component" value="Unassembled WGS sequence"/>
</dbReference>
<evidence type="ECO:0000256" key="2">
    <source>
        <dbReference type="ARBA" id="ARBA00022801"/>
    </source>
</evidence>
<dbReference type="InterPro" id="IPR050565">
    <property type="entry name" value="LYPA1-2/EST-like"/>
</dbReference>
<keyword evidence="6" id="KW-1185">Reference proteome</keyword>
<feature type="compositionally biased region" description="Low complexity" evidence="3">
    <location>
        <begin position="14"/>
        <end position="27"/>
    </location>
</feature>
<gene>
    <name evidence="5" type="ORF">AU468_03700</name>
</gene>
<feature type="compositionally biased region" description="Polar residues" evidence="3">
    <location>
        <begin position="1"/>
        <end position="13"/>
    </location>
</feature>
<reference evidence="6" key="1">
    <citation type="submission" date="2015-12" db="EMBL/GenBank/DDBJ databases">
        <authorList>
            <person name="Lodha T.D."/>
            <person name="Chintalapati S."/>
            <person name="Chintalapati V.R."/>
            <person name="Sravanthi T."/>
        </authorList>
    </citation>
    <scope>NUCLEOTIDE SEQUENCE [LARGE SCALE GENOMIC DNA]</scope>
    <source>
        <strain evidence="6">JC133</strain>
    </source>
</reference>
<proteinExistence type="inferred from homology"/>
<feature type="domain" description="Phospholipase/carboxylesterase/thioesterase" evidence="4">
    <location>
        <begin position="39"/>
        <end position="247"/>
    </location>
</feature>
<sequence>MIMTGENTTENTVQQGAPGEQGNAAGENAGARTVTAGCLLHGFGAGPEDLLPLRPLLGPDLAWIAPRAPVPLEIHGSVWGHAWFPRDTREQQEALSGSYFQRLQDMEPPGLLEAARVVRAAVDEAGFDWSRLVLVGFSQGAMVAAELLRQALKGDGPMPAGAVLFSGALLARRWWEDLPSRDAPGAPLQRAAVFQSHGDQDPILPEPEGRALADVLQAARFPLEWRRFAGDHTIPPVIAREAGEFLRRIG</sequence>
<evidence type="ECO:0000313" key="5">
    <source>
        <dbReference type="EMBL" id="POR04088.1"/>
    </source>
</evidence>
<organism evidence="5 6">
    <name type="scientific">Alkalispirochaeta sphaeroplastigenens</name>
    <dbReference type="NCBI Taxonomy" id="1187066"/>
    <lineage>
        <taxon>Bacteria</taxon>
        <taxon>Pseudomonadati</taxon>
        <taxon>Spirochaetota</taxon>
        <taxon>Spirochaetia</taxon>
        <taxon>Spirochaetales</taxon>
        <taxon>Spirochaetaceae</taxon>
        <taxon>Alkalispirochaeta</taxon>
    </lineage>
</organism>
<evidence type="ECO:0000313" key="6">
    <source>
        <dbReference type="Proteomes" id="UP000237350"/>
    </source>
</evidence>
<dbReference type="AlphaFoldDB" id="A0A2S4JX37"/>
<dbReference type="Gene3D" id="3.40.50.1820">
    <property type="entry name" value="alpha/beta hydrolase"/>
    <property type="match status" value="1"/>
</dbReference>
<evidence type="ECO:0000256" key="1">
    <source>
        <dbReference type="ARBA" id="ARBA00006499"/>
    </source>
</evidence>
<dbReference type="PANTHER" id="PTHR10655">
    <property type="entry name" value="LYSOPHOSPHOLIPASE-RELATED"/>
    <property type="match status" value="1"/>
</dbReference>
<dbReference type="GO" id="GO:0016787">
    <property type="term" value="F:hydrolase activity"/>
    <property type="evidence" value="ECO:0007669"/>
    <property type="project" value="UniProtKB-KW"/>
</dbReference>
<keyword evidence="2" id="KW-0378">Hydrolase</keyword>
<dbReference type="PANTHER" id="PTHR10655:SF17">
    <property type="entry name" value="LYSOPHOSPHOLIPASE-LIKE PROTEIN 1"/>
    <property type="match status" value="1"/>
</dbReference>
<protein>
    <recommendedName>
        <fullName evidence="4">Phospholipase/carboxylesterase/thioesterase domain-containing protein</fullName>
    </recommendedName>
</protein>
<comment type="caution">
    <text evidence="5">The sequence shown here is derived from an EMBL/GenBank/DDBJ whole genome shotgun (WGS) entry which is preliminary data.</text>
</comment>
<accession>A0A2S4JX37</accession>
<dbReference type="EMBL" id="LPWH01000049">
    <property type="protein sequence ID" value="POR04088.1"/>
    <property type="molecule type" value="Genomic_DNA"/>
</dbReference>
<dbReference type="SUPFAM" id="SSF53474">
    <property type="entry name" value="alpha/beta-Hydrolases"/>
    <property type="match status" value="1"/>
</dbReference>
<dbReference type="InterPro" id="IPR003140">
    <property type="entry name" value="PLipase/COase/thioEstase"/>
</dbReference>